<sequence>MSDAHEHDGRRSPRRTASWRTIVKTPDKKMYMGRIDNVSAHGYLFEFPIPVQVGATLIMKVEIVHHAKRWESIASVIVRHVVVRTSSYLVGVEITDIDDETAHFLNEYANGQM</sequence>
<dbReference type="Pfam" id="PF07238">
    <property type="entry name" value="PilZ"/>
    <property type="match status" value="1"/>
</dbReference>
<feature type="domain" description="PilZ" evidence="1">
    <location>
        <begin position="10"/>
        <end position="108"/>
    </location>
</feature>
<evidence type="ECO:0000313" key="3">
    <source>
        <dbReference type="Proteomes" id="UP000000238"/>
    </source>
</evidence>
<dbReference type="SUPFAM" id="SSF141371">
    <property type="entry name" value="PilZ domain-like"/>
    <property type="match status" value="1"/>
</dbReference>
<gene>
    <name evidence="2" type="ordered locus">HCH_01265</name>
</gene>
<dbReference type="InterPro" id="IPR009875">
    <property type="entry name" value="PilZ_domain"/>
</dbReference>
<reference evidence="2 3" key="1">
    <citation type="journal article" date="2005" name="Nucleic Acids Res.">
        <title>Genomic blueprint of Hahella chejuensis, a marine microbe producing an algicidal agent.</title>
        <authorList>
            <person name="Jeong H."/>
            <person name="Yim J.H."/>
            <person name="Lee C."/>
            <person name="Choi S.-H."/>
            <person name="Park Y.K."/>
            <person name="Yoon S.H."/>
            <person name="Hur C.-G."/>
            <person name="Kang H.-Y."/>
            <person name="Kim D."/>
            <person name="Lee H.H."/>
            <person name="Park K.H."/>
            <person name="Park S.-H."/>
            <person name="Park H.-S."/>
            <person name="Lee H.K."/>
            <person name="Oh T.K."/>
            <person name="Kim J.F."/>
        </authorList>
    </citation>
    <scope>NUCLEOTIDE SEQUENCE [LARGE SCALE GENOMIC DNA]</scope>
    <source>
        <strain evidence="2 3">KCTC 2396</strain>
    </source>
</reference>
<dbReference type="GO" id="GO:0035438">
    <property type="term" value="F:cyclic-di-GMP binding"/>
    <property type="evidence" value="ECO:0007669"/>
    <property type="project" value="InterPro"/>
</dbReference>
<keyword evidence="3" id="KW-1185">Reference proteome</keyword>
<accession>Q2SMJ0</accession>
<organism evidence="2 3">
    <name type="scientific">Hahella chejuensis (strain KCTC 2396)</name>
    <dbReference type="NCBI Taxonomy" id="349521"/>
    <lineage>
        <taxon>Bacteria</taxon>
        <taxon>Pseudomonadati</taxon>
        <taxon>Pseudomonadota</taxon>
        <taxon>Gammaproteobacteria</taxon>
        <taxon>Oceanospirillales</taxon>
        <taxon>Hahellaceae</taxon>
        <taxon>Hahella</taxon>
    </lineage>
</organism>
<dbReference type="KEGG" id="hch:HCH_01265"/>
<dbReference type="Gene3D" id="2.40.10.220">
    <property type="entry name" value="predicted glycosyltransferase like domains"/>
    <property type="match status" value="1"/>
</dbReference>
<proteinExistence type="predicted"/>
<dbReference type="RefSeq" id="WP_011395207.1">
    <property type="nucleotide sequence ID" value="NC_007645.1"/>
</dbReference>
<dbReference type="Proteomes" id="UP000000238">
    <property type="component" value="Chromosome"/>
</dbReference>
<dbReference type="OrthoDB" id="9181485at2"/>
<evidence type="ECO:0000313" key="2">
    <source>
        <dbReference type="EMBL" id="ABC28134.1"/>
    </source>
</evidence>
<evidence type="ECO:0000259" key="1">
    <source>
        <dbReference type="Pfam" id="PF07238"/>
    </source>
</evidence>
<dbReference type="AlphaFoldDB" id="Q2SMJ0"/>
<dbReference type="EMBL" id="CP000155">
    <property type="protein sequence ID" value="ABC28134.1"/>
    <property type="molecule type" value="Genomic_DNA"/>
</dbReference>
<name>Q2SMJ0_HAHCH</name>
<dbReference type="HOGENOM" id="CLU_2129948_0_0_6"/>
<dbReference type="STRING" id="349521.HCH_01265"/>
<protein>
    <recommendedName>
        <fullName evidence="1">PilZ domain-containing protein</fullName>
    </recommendedName>
</protein>